<keyword evidence="4" id="KW-1185">Reference proteome</keyword>
<sequence length="146" mass="15894">MKRALAALTALVALGVLALAGCGSDDDQKVTTQQVKKEAKEAVSTAVAYTKQKQEKLMAQAQAQYQELEKEASELMDKAKEKAAAGHDRAKEALADLQEKQEVVQEKLKVMQSSSGKAWEKAKVEFDEALQNLKQAYQKAKAELAG</sequence>
<dbReference type="RefSeq" id="WP_338605894.1">
    <property type="nucleotide sequence ID" value="NZ_AP028679.1"/>
</dbReference>
<dbReference type="AlphaFoldDB" id="A0AAU9EWT2"/>
<proteinExistence type="predicted"/>
<keyword evidence="2" id="KW-0732">Signal</keyword>
<dbReference type="Proteomes" id="UP001366166">
    <property type="component" value="Chromosome"/>
</dbReference>
<reference evidence="4" key="1">
    <citation type="journal article" date="2023" name="Arch. Microbiol.">
        <title>Desulfoferula mesophilus gen. nov. sp. nov., a mesophilic sulfate-reducing bacterium isolated from a brackish lake sediment.</title>
        <authorList>
            <person name="Watanabe T."/>
            <person name="Yabe T."/>
            <person name="Tsuji J.M."/>
            <person name="Fukui M."/>
        </authorList>
    </citation>
    <scope>NUCLEOTIDE SEQUENCE [LARGE SCALE GENOMIC DNA]</scope>
    <source>
        <strain evidence="4">12FAK</strain>
    </source>
</reference>
<dbReference type="KEGG" id="dmp:FAK_12390"/>
<evidence type="ECO:0000256" key="1">
    <source>
        <dbReference type="SAM" id="Coils"/>
    </source>
</evidence>
<keyword evidence="1" id="KW-0175">Coiled coil</keyword>
<feature type="coiled-coil region" evidence="1">
    <location>
        <begin position="51"/>
        <end position="143"/>
    </location>
</feature>
<name>A0AAU9EWT2_9BACT</name>
<organism evidence="3 4">
    <name type="scientific">Desulfoferula mesophila</name>
    <dbReference type="NCBI Taxonomy" id="3058419"/>
    <lineage>
        <taxon>Bacteria</taxon>
        <taxon>Pseudomonadati</taxon>
        <taxon>Thermodesulfobacteriota</taxon>
        <taxon>Desulfarculia</taxon>
        <taxon>Desulfarculales</taxon>
        <taxon>Desulfarculaceae</taxon>
        <taxon>Desulfoferula</taxon>
    </lineage>
</organism>
<evidence type="ECO:0008006" key="5">
    <source>
        <dbReference type="Google" id="ProtNLM"/>
    </source>
</evidence>
<gene>
    <name evidence="3" type="ORF">FAK_12390</name>
</gene>
<protein>
    <recommendedName>
        <fullName evidence="5">Lipoprotein</fullName>
    </recommendedName>
</protein>
<feature type="signal peptide" evidence="2">
    <location>
        <begin position="1"/>
        <end position="20"/>
    </location>
</feature>
<evidence type="ECO:0000313" key="3">
    <source>
        <dbReference type="EMBL" id="BEQ14173.1"/>
    </source>
</evidence>
<dbReference type="EMBL" id="AP028679">
    <property type="protein sequence ID" value="BEQ14173.1"/>
    <property type="molecule type" value="Genomic_DNA"/>
</dbReference>
<dbReference type="PROSITE" id="PS51257">
    <property type="entry name" value="PROKAR_LIPOPROTEIN"/>
    <property type="match status" value="1"/>
</dbReference>
<evidence type="ECO:0000256" key="2">
    <source>
        <dbReference type="SAM" id="SignalP"/>
    </source>
</evidence>
<feature type="chain" id="PRO_5043885628" description="Lipoprotein" evidence="2">
    <location>
        <begin position="21"/>
        <end position="146"/>
    </location>
</feature>
<accession>A0AAU9EWT2</accession>
<evidence type="ECO:0000313" key="4">
    <source>
        <dbReference type="Proteomes" id="UP001366166"/>
    </source>
</evidence>